<feature type="non-terminal residue" evidence="2">
    <location>
        <position position="1"/>
    </location>
</feature>
<name>A0A0F9EQE2_9ZZZZ</name>
<sequence length="417" mass="47696">ETACPTCGKPAVQISRTEDSEIIEIEVCAHRRRIRRKRYRRTCECPNESQTLTAPAPAKLIPKGRYGISVWVHLLLAKFASHRALGNAIEALSHYDLDLPQGTITDGLKRITPLLEPVYEAILARNAESFYRQADETRWSVFIEQEGKIGFRWWLWGFLSEDTTAFRIEPTRSHDVPQRHYADEAQGVLMVDRYSAYKAMAQVKSGVVKLAFCWAHVRRDFIGVGKGWPELVDWAVAWLHRIRRLYHLNRQRLLHEGETPQFALHDAALREAIDAMHQQATEELAQPKLREPCRKALASLLDHWSGLTLFVDDPRIPMDNNASERMVRGPAMGRKNYYGSGSLWSVRLTAAMFSIVATLKQWNVNPRRWLSWYLESCAAAGSRVPEDVQRFLPWNLTADRRAELTSPEASVPINDSS</sequence>
<evidence type="ECO:0000313" key="2">
    <source>
        <dbReference type="EMBL" id="KKL76244.1"/>
    </source>
</evidence>
<dbReference type="AlphaFoldDB" id="A0A0F9EQE2"/>
<dbReference type="PANTHER" id="PTHR33678">
    <property type="entry name" value="BLL1576 PROTEIN"/>
    <property type="match status" value="1"/>
</dbReference>
<protein>
    <recommendedName>
        <fullName evidence="1">Transposase IS66 central domain-containing protein</fullName>
    </recommendedName>
</protein>
<dbReference type="NCBIfam" id="NF033517">
    <property type="entry name" value="transpos_IS66"/>
    <property type="match status" value="1"/>
</dbReference>
<evidence type="ECO:0000259" key="1">
    <source>
        <dbReference type="Pfam" id="PF03050"/>
    </source>
</evidence>
<feature type="domain" description="Transposase IS66 central" evidence="1">
    <location>
        <begin position="63"/>
        <end position="344"/>
    </location>
</feature>
<dbReference type="InterPro" id="IPR052344">
    <property type="entry name" value="Transposase-related"/>
</dbReference>
<accession>A0A0F9EQE2</accession>
<reference evidence="2" key="1">
    <citation type="journal article" date="2015" name="Nature">
        <title>Complex archaea that bridge the gap between prokaryotes and eukaryotes.</title>
        <authorList>
            <person name="Spang A."/>
            <person name="Saw J.H."/>
            <person name="Jorgensen S.L."/>
            <person name="Zaremba-Niedzwiedzka K."/>
            <person name="Martijn J."/>
            <person name="Lind A.E."/>
            <person name="van Eijk R."/>
            <person name="Schleper C."/>
            <person name="Guy L."/>
            <person name="Ettema T.J."/>
        </authorList>
    </citation>
    <scope>NUCLEOTIDE SEQUENCE</scope>
</reference>
<dbReference type="Pfam" id="PF03050">
    <property type="entry name" value="DDE_Tnp_IS66"/>
    <property type="match status" value="1"/>
</dbReference>
<dbReference type="EMBL" id="LAZR01024108">
    <property type="protein sequence ID" value="KKL76244.1"/>
    <property type="molecule type" value="Genomic_DNA"/>
</dbReference>
<dbReference type="InterPro" id="IPR004291">
    <property type="entry name" value="Transposase_IS66_central"/>
</dbReference>
<organism evidence="2">
    <name type="scientific">marine sediment metagenome</name>
    <dbReference type="NCBI Taxonomy" id="412755"/>
    <lineage>
        <taxon>unclassified sequences</taxon>
        <taxon>metagenomes</taxon>
        <taxon>ecological metagenomes</taxon>
    </lineage>
</organism>
<proteinExistence type="predicted"/>
<gene>
    <name evidence="2" type="ORF">LCGC14_2046820</name>
</gene>
<dbReference type="PANTHER" id="PTHR33678:SF2">
    <property type="match status" value="1"/>
</dbReference>
<comment type="caution">
    <text evidence="2">The sequence shown here is derived from an EMBL/GenBank/DDBJ whole genome shotgun (WGS) entry which is preliminary data.</text>
</comment>